<keyword evidence="7" id="KW-0833">Ubl conjugation pathway</keyword>
<comment type="similarity">
    <text evidence="11">Belongs to the RING-type zinc finger family. ATL subfamily.</text>
</comment>
<evidence type="ECO:0000256" key="2">
    <source>
        <dbReference type="ARBA" id="ARBA00004906"/>
    </source>
</evidence>
<protein>
    <recommendedName>
        <fullName evidence="14">RING-type domain-containing protein</fullName>
    </recommendedName>
</protein>
<keyword evidence="9 13" id="KW-1133">Transmembrane helix</keyword>
<organism evidence="15 16">
    <name type="scientific">Chenopodium quinoa</name>
    <name type="common">Quinoa</name>
    <dbReference type="NCBI Taxonomy" id="63459"/>
    <lineage>
        <taxon>Eukaryota</taxon>
        <taxon>Viridiplantae</taxon>
        <taxon>Streptophyta</taxon>
        <taxon>Embryophyta</taxon>
        <taxon>Tracheophyta</taxon>
        <taxon>Spermatophyta</taxon>
        <taxon>Magnoliopsida</taxon>
        <taxon>eudicotyledons</taxon>
        <taxon>Gunneridae</taxon>
        <taxon>Pentapetalae</taxon>
        <taxon>Caryophyllales</taxon>
        <taxon>Chenopodiaceae</taxon>
        <taxon>Chenopodioideae</taxon>
        <taxon>Atripliceae</taxon>
        <taxon>Chenopodium</taxon>
    </lineage>
</organism>
<dbReference type="CDD" id="cd16461">
    <property type="entry name" value="RING-H2_EL5-like"/>
    <property type="match status" value="1"/>
</dbReference>
<dbReference type="Gene3D" id="3.30.40.10">
    <property type="entry name" value="Zinc/RING finger domain, C3HC4 (zinc finger)"/>
    <property type="match status" value="1"/>
</dbReference>
<keyword evidence="4 13" id="KW-0812">Transmembrane</keyword>
<evidence type="ECO:0000256" key="1">
    <source>
        <dbReference type="ARBA" id="ARBA00004167"/>
    </source>
</evidence>
<evidence type="ECO:0000256" key="10">
    <source>
        <dbReference type="ARBA" id="ARBA00023136"/>
    </source>
</evidence>
<dbReference type="GO" id="GO:0016567">
    <property type="term" value="P:protein ubiquitination"/>
    <property type="evidence" value="ECO:0007669"/>
    <property type="project" value="TreeGrafter"/>
</dbReference>
<evidence type="ECO:0000256" key="4">
    <source>
        <dbReference type="ARBA" id="ARBA00022692"/>
    </source>
</evidence>
<dbReference type="PROSITE" id="PS50089">
    <property type="entry name" value="ZF_RING_2"/>
    <property type="match status" value="1"/>
</dbReference>
<dbReference type="SMART" id="SM00184">
    <property type="entry name" value="RING"/>
    <property type="match status" value="1"/>
</dbReference>
<dbReference type="KEGG" id="cqi:110720466"/>
<reference evidence="15" key="1">
    <citation type="journal article" date="2017" name="Nature">
        <title>The genome of Chenopodium quinoa.</title>
        <authorList>
            <person name="Jarvis D.E."/>
            <person name="Ho Y.S."/>
            <person name="Lightfoot D.J."/>
            <person name="Schmoeckel S.M."/>
            <person name="Li B."/>
            <person name="Borm T.J.A."/>
            <person name="Ohyanagi H."/>
            <person name="Mineta K."/>
            <person name="Michell C.T."/>
            <person name="Saber N."/>
            <person name="Kharbatia N.M."/>
            <person name="Rupper R.R."/>
            <person name="Sharp A.R."/>
            <person name="Dally N."/>
            <person name="Boughton B.A."/>
            <person name="Woo Y.H."/>
            <person name="Gao G."/>
            <person name="Schijlen E.G.W.M."/>
            <person name="Guo X."/>
            <person name="Momin A.A."/>
            <person name="Negrao S."/>
            <person name="Al-Babili S."/>
            <person name="Gehring C."/>
            <person name="Roessner U."/>
            <person name="Jung C."/>
            <person name="Murphy K."/>
            <person name="Arold S.T."/>
            <person name="Gojobori T."/>
            <person name="van der Linden C.G."/>
            <person name="van Loo E.N."/>
            <person name="Jellen E.N."/>
            <person name="Maughan P.J."/>
            <person name="Tester M."/>
        </authorList>
    </citation>
    <scope>NUCLEOTIDE SEQUENCE [LARGE SCALE GENOMIC DNA]</scope>
    <source>
        <strain evidence="15">cv. PI 614886</strain>
    </source>
</reference>
<dbReference type="AlphaFoldDB" id="A0A803M4J7"/>
<sequence>MIRRKLLDYNTGNGGGTHSGGSDVSPSILITVLILAIAVILSASLYLLLRFLRRHRNTNAATSSSTTVNHPHSLSTRRVSPTNPLLDALPLVTFDALKSTGDCAVCLSKFEEKDLLRLLPICCHVFHADCIDTWLTSNQSCPLCRSPVFLPDSNDDPLSLSSSSQNSRSFRVEIGNVSQRNSAELPVRRTYSLGGNFDYIANDDDVVLEIHSGSFRRNSSTTEFKVDDHYPSSALAAEVGTRGGSIIGGGWLKDYLSHSLSSSFRGSGRWFFTGSSRRETTTTTTTMPEFDEVDNRGIDELDLEASRLGDEIGELFRWLSGV</sequence>
<keyword evidence="16" id="KW-1185">Reference proteome</keyword>
<evidence type="ECO:0000256" key="13">
    <source>
        <dbReference type="SAM" id="Phobius"/>
    </source>
</evidence>
<dbReference type="InterPro" id="IPR013083">
    <property type="entry name" value="Znf_RING/FYVE/PHD"/>
</dbReference>
<dbReference type="OrthoDB" id="8062037at2759"/>
<evidence type="ECO:0000313" key="15">
    <source>
        <dbReference type="EnsemblPlants" id="AUR62023370-RA:cds"/>
    </source>
</evidence>
<evidence type="ECO:0000256" key="7">
    <source>
        <dbReference type="ARBA" id="ARBA00022786"/>
    </source>
</evidence>
<comment type="subcellular location">
    <subcellularLocation>
        <location evidence="1">Membrane</location>
        <topology evidence="1">Single-pass membrane protein</topology>
    </subcellularLocation>
</comment>
<dbReference type="GeneID" id="110720466"/>
<dbReference type="GO" id="GO:0016020">
    <property type="term" value="C:membrane"/>
    <property type="evidence" value="ECO:0007669"/>
    <property type="project" value="UniProtKB-SubCell"/>
</dbReference>
<evidence type="ECO:0000256" key="6">
    <source>
        <dbReference type="ARBA" id="ARBA00022771"/>
    </source>
</evidence>
<evidence type="ECO:0000256" key="9">
    <source>
        <dbReference type="ARBA" id="ARBA00022989"/>
    </source>
</evidence>
<proteinExistence type="inferred from homology"/>
<dbReference type="GO" id="GO:0016740">
    <property type="term" value="F:transferase activity"/>
    <property type="evidence" value="ECO:0007669"/>
    <property type="project" value="UniProtKB-KW"/>
</dbReference>
<dbReference type="Gramene" id="AUR62023370-RA">
    <property type="protein sequence ID" value="AUR62023370-RA:cds"/>
    <property type="gene ID" value="AUR62023370"/>
</dbReference>
<comment type="pathway">
    <text evidence="2">Protein modification; protein ubiquitination.</text>
</comment>
<evidence type="ECO:0000256" key="5">
    <source>
        <dbReference type="ARBA" id="ARBA00022723"/>
    </source>
</evidence>
<keyword evidence="10 13" id="KW-0472">Membrane</keyword>
<dbReference type="Pfam" id="PF13639">
    <property type="entry name" value="zf-RING_2"/>
    <property type="match status" value="1"/>
</dbReference>
<evidence type="ECO:0000259" key="14">
    <source>
        <dbReference type="PROSITE" id="PS50089"/>
    </source>
</evidence>
<evidence type="ECO:0000256" key="12">
    <source>
        <dbReference type="PROSITE-ProRule" id="PRU00175"/>
    </source>
</evidence>
<dbReference type="Proteomes" id="UP000596660">
    <property type="component" value="Unplaced"/>
</dbReference>
<evidence type="ECO:0000313" key="16">
    <source>
        <dbReference type="Proteomes" id="UP000596660"/>
    </source>
</evidence>
<evidence type="ECO:0000256" key="8">
    <source>
        <dbReference type="ARBA" id="ARBA00022833"/>
    </source>
</evidence>
<gene>
    <name evidence="15" type="primary">LOC110720466</name>
</gene>
<feature type="domain" description="RING-type" evidence="14">
    <location>
        <begin position="103"/>
        <end position="145"/>
    </location>
</feature>
<accession>A0A803M4J7</accession>
<evidence type="ECO:0000256" key="11">
    <source>
        <dbReference type="ARBA" id="ARBA00024209"/>
    </source>
</evidence>
<dbReference type="InterPro" id="IPR001841">
    <property type="entry name" value="Znf_RING"/>
</dbReference>
<reference evidence="15" key="2">
    <citation type="submission" date="2021-03" db="UniProtKB">
        <authorList>
            <consortium name="EnsemblPlants"/>
        </authorList>
    </citation>
    <scope>IDENTIFICATION</scope>
</reference>
<dbReference type="PANTHER" id="PTHR45768">
    <property type="entry name" value="E3 UBIQUITIN-PROTEIN LIGASE RNF13-LIKE"/>
    <property type="match status" value="1"/>
</dbReference>
<dbReference type="SMR" id="A0A803M4J7"/>
<keyword evidence="8" id="KW-0862">Zinc</keyword>
<dbReference type="RefSeq" id="XP_021755194.1">
    <property type="nucleotide sequence ID" value="XM_021899502.1"/>
</dbReference>
<dbReference type="PANTHER" id="PTHR45768:SF16">
    <property type="entry name" value="E3 UBIQUITIN-PROTEIN LIGASE ATL4"/>
    <property type="match status" value="1"/>
</dbReference>
<feature type="transmembrane region" description="Helical" evidence="13">
    <location>
        <begin position="28"/>
        <end position="49"/>
    </location>
</feature>
<dbReference type="GO" id="GO:0008270">
    <property type="term" value="F:zinc ion binding"/>
    <property type="evidence" value="ECO:0007669"/>
    <property type="project" value="UniProtKB-KW"/>
</dbReference>
<dbReference type="EnsemblPlants" id="AUR62023370-RA">
    <property type="protein sequence ID" value="AUR62023370-RA:cds"/>
    <property type="gene ID" value="AUR62023370"/>
</dbReference>
<name>A0A803M4J7_CHEQI</name>
<keyword evidence="5" id="KW-0479">Metal-binding</keyword>
<keyword evidence="6 12" id="KW-0863">Zinc-finger</keyword>
<evidence type="ECO:0000256" key="3">
    <source>
        <dbReference type="ARBA" id="ARBA00022679"/>
    </source>
</evidence>
<keyword evidence="3" id="KW-0808">Transferase</keyword>
<dbReference type="SUPFAM" id="SSF57850">
    <property type="entry name" value="RING/U-box"/>
    <property type="match status" value="1"/>
</dbReference>